<dbReference type="AlphaFoldDB" id="A0A2Z4U779"/>
<evidence type="ECO:0000313" key="2">
    <source>
        <dbReference type="Proteomes" id="UP000250003"/>
    </source>
</evidence>
<dbReference type="EMBL" id="CP030280">
    <property type="protein sequence ID" value="AWY96905.1"/>
    <property type="molecule type" value="Genomic_DNA"/>
</dbReference>
<proteinExistence type="predicted"/>
<accession>A0A2Z4U779</accession>
<dbReference type="OrthoDB" id="9790748at2"/>
<organism evidence="1 2">
    <name type="scientific">Blautia argi</name>
    <dbReference type="NCBI Taxonomy" id="1912897"/>
    <lineage>
        <taxon>Bacteria</taxon>
        <taxon>Bacillati</taxon>
        <taxon>Bacillota</taxon>
        <taxon>Clostridia</taxon>
        <taxon>Lachnospirales</taxon>
        <taxon>Lachnospiraceae</taxon>
        <taxon>Blautia</taxon>
    </lineage>
</organism>
<name>A0A2Z4U779_9FIRM</name>
<protein>
    <submittedName>
        <fullName evidence="1">Uncharacterized protein</fullName>
    </submittedName>
</protein>
<reference evidence="2" key="1">
    <citation type="submission" date="2018-06" db="EMBL/GenBank/DDBJ databases">
        <title>Description of Blautia argi sp. nov., a new anaerobic isolated from dog feces.</title>
        <authorList>
            <person name="Chang Y.-H."/>
            <person name="Paek J."/>
            <person name="Shin Y."/>
        </authorList>
    </citation>
    <scope>NUCLEOTIDE SEQUENCE [LARGE SCALE GENOMIC DNA]</scope>
    <source>
        <strain evidence="2">KCTC 15426</strain>
    </source>
</reference>
<sequence>MAYVSVPKDLTKVKNKVAYRGNLFSGDSRRRGILCIGRSPYQCKGQQNLWYGKKRRNQRISNYSVETQRILKKKRGIRI</sequence>
<evidence type="ECO:0000313" key="1">
    <source>
        <dbReference type="EMBL" id="AWY96905.1"/>
    </source>
</evidence>
<gene>
    <name evidence="1" type="ORF">DQQ01_00565</name>
</gene>
<dbReference type="KEGG" id="blau:DQQ01_00565"/>
<dbReference type="Proteomes" id="UP000250003">
    <property type="component" value="Chromosome"/>
</dbReference>
<keyword evidence="2" id="KW-1185">Reference proteome</keyword>